<evidence type="ECO:0000256" key="8">
    <source>
        <dbReference type="SAM" id="Phobius"/>
    </source>
</evidence>
<evidence type="ECO:0000259" key="10">
    <source>
        <dbReference type="PROSITE" id="PS50113"/>
    </source>
</evidence>
<feature type="transmembrane region" description="Helical" evidence="8">
    <location>
        <begin position="293"/>
        <end position="312"/>
    </location>
</feature>
<dbReference type="Gene3D" id="3.30.450.20">
    <property type="entry name" value="PAS domain"/>
    <property type="match status" value="1"/>
</dbReference>
<dbReference type="RefSeq" id="WP_094823939.1">
    <property type="nucleotide sequence ID" value="NZ_NEVO01000019.1"/>
</dbReference>
<dbReference type="PIRSF" id="PIRSF037347">
    <property type="entry name" value="STHK_CHASE2_PAS_prd"/>
    <property type="match status" value="1"/>
</dbReference>
<dbReference type="GO" id="GO:0000155">
    <property type="term" value="F:phosphorelay sensor kinase activity"/>
    <property type="evidence" value="ECO:0007669"/>
    <property type="project" value="InterPro"/>
</dbReference>
<dbReference type="Proteomes" id="UP000216885">
    <property type="component" value="Unassembled WGS sequence"/>
</dbReference>
<organism evidence="11 12">
    <name type="scientific">Bordetella genomosp. 4</name>
    <dbReference type="NCBI Taxonomy" id="463044"/>
    <lineage>
        <taxon>Bacteria</taxon>
        <taxon>Pseudomonadati</taxon>
        <taxon>Pseudomonadota</taxon>
        <taxon>Betaproteobacteria</taxon>
        <taxon>Burkholderiales</taxon>
        <taxon>Alcaligenaceae</taxon>
        <taxon>Bordetella</taxon>
    </lineage>
</organism>
<sequence length="814" mass="89381">MPINTVASRLERSYLRLLLGVSLVAFTALLGWLNGLGRLDQLIYDRAISLINRPAPTDVLIVTIDDSAINTLGRWPWPRSLHAMLLERLQTARAVGLDIVFSESNVQRTEDDRLLIDAVQRHGRVVLPIVLDNLDRPTRAELPLASLAQAAAGLGYINVDPDDDGVLRRTTWARNTGNLPWHQFALAMLEVGGDAPQVHRFLTQLPPDATTLIPYAGPPGHFQSVSYLALLRGQVPPDAIKDKYVIVGAWATGLGDVFPSPVSHNTSGIQGVEVIANLLYAARQGSILVPAQTWQTALAGAIPVLLLCLALPRLSPRQALLCSAALLGAILVGTIAILSFWNIWIPPTAALLGVALSYPIWSWRSQEAALRYMSREMKRLRVEYPPVLDETTHSFEHRIGRSLDHHVHELDRTLTHVRNLRRFVEDGLDGMPDATMVIDKKGRLQYKNRPADMYFLQLGIRLPRIGQTIAPALEQAFTAPATRQTVRQALQPPADGDQTPDATKETETAATRTSVEVRDRAEHDLLIRCSPIRTAQGAYAGMVVTLSDISAVRQAERQREETLRFISHDMRAPQNSILALVELATRSQQTGSGTVDSHVEHTRLRPTALVHDSQLHAADHPPAQTLTRIAHLANRTLRLVDDFIQLNRAESMSIARDRLDLAAMLHEISDDFWAAAQARAMTLDVQSSVPVALAYGDSALILRALSNLLDNAIKYSADNSTIHVRLSPDVDTWAIDIQDTGPGIAVEDQAHLFEPFFRTKTVQDSNTEGSGLGLAFVHAVAQRHGGSVTLHSELGVGSRFTFRVPVGTVSETDA</sequence>
<reference evidence="11 12" key="1">
    <citation type="submission" date="2017-05" db="EMBL/GenBank/DDBJ databases">
        <title>Complete and WGS of Bordetella genogroups.</title>
        <authorList>
            <person name="Spilker T."/>
            <person name="LiPuma J."/>
        </authorList>
    </citation>
    <scope>NUCLEOTIDE SEQUENCE [LARGE SCALE GENOMIC DNA]</scope>
    <source>
        <strain evidence="11 12">AU9919</strain>
    </source>
</reference>
<dbReference type="GO" id="GO:0007234">
    <property type="term" value="P:osmosensory signaling via phosphorelay pathway"/>
    <property type="evidence" value="ECO:0007669"/>
    <property type="project" value="TreeGrafter"/>
</dbReference>
<evidence type="ECO:0000256" key="6">
    <source>
        <dbReference type="ARBA" id="ARBA00022777"/>
    </source>
</evidence>
<protein>
    <recommendedName>
        <fullName evidence="3">histidine kinase</fullName>
        <ecNumber evidence="3">2.7.13.3</ecNumber>
    </recommendedName>
</protein>
<dbReference type="InterPro" id="IPR003594">
    <property type="entry name" value="HATPase_dom"/>
</dbReference>
<feature type="region of interest" description="Disordered" evidence="7">
    <location>
        <begin position="483"/>
        <end position="514"/>
    </location>
</feature>
<dbReference type="GO" id="GO:0000156">
    <property type="term" value="F:phosphorelay response regulator activity"/>
    <property type="evidence" value="ECO:0007669"/>
    <property type="project" value="TreeGrafter"/>
</dbReference>
<dbReference type="CDD" id="cd00075">
    <property type="entry name" value="HATPase"/>
    <property type="match status" value="1"/>
</dbReference>
<dbReference type="Pfam" id="PF02518">
    <property type="entry name" value="HATPase_c"/>
    <property type="match status" value="1"/>
</dbReference>
<evidence type="ECO:0000313" key="11">
    <source>
        <dbReference type="EMBL" id="OZI67548.1"/>
    </source>
</evidence>
<dbReference type="InterPro" id="IPR050351">
    <property type="entry name" value="BphY/WalK/GraS-like"/>
</dbReference>
<keyword evidence="8" id="KW-1133">Transmembrane helix</keyword>
<dbReference type="InterPro" id="IPR007890">
    <property type="entry name" value="CHASE2"/>
</dbReference>
<dbReference type="SMART" id="SM00387">
    <property type="entry name" value="HATPase_c"/>
    <property type="match status" value="1"/>
</dbReference>
<keyword evidence="5" id="KW-0808">Transferase</keyword>
<dbReference type="Pfam" id="PF05226">
    <property type="entry name" value="CHASE2"/>
    <property type="match status" value="1"/>
</dbReference>
<keyword evidence="6 11" id="KW-0418">Kinase</keyword>
<dbReference type="OrthoDB" id="9806704at2"/>
<dbReference type="InterPro" id="IPR000700">
    <property type="entry name" value="PAS-assoc_C"/>
</dbReference>
<dbReference type="SUPFAM" id="SSF47384">
    <property type="entry name" value="Homodimeric domain of signal transducing histidine kinase"/>
    <property type="match status" value="1"/>
</dbReference>
<name>A0A261V070_9BORD</name>
<dbReference type="AlphaFoldDB" id="A0A261V070"/>
<comment type="catalytic activity">
    <reaction evidence="1">
        <text>ATP + protein L-histidine = ADP + protein N-phospho-L-histidine.</text>
        <dbReference type="EC" id="2.7.13.3"/>
    </reaction>
</comment>
<dbReference type="SUPFAM" id="SSF55874">
    <property type="entry name" value="ATPase domain of HSP90 chaperone/DNA topoisomerase II/histidine kinase"/>
    <property type="match status" value="1"/>
</dbReference>
<dbReference type="SMART" id="SM01080">
    <property type="entry name" value="CHASE2"/>
    <property type="match status" value="1"/>
</dbReference>
<dbReference type="PRINTS" id="PR00344">
    <property type="entry name" value="BCTRLSENSOR"/>
</dbReference>
<comment type="caution">
    <text evidence="11">The sequence shown here is derived from an EMBL/GenBank/DDBJ whole genome shotgun (WGS) entry which is preliminary data.</text>
</comment>
<evidence type="ECO:0000256" key="7">
    <source>
        <dbReference type="SAM" id="MobiDB-lite"/>
    </source>
</evidence>
<evidence type="ECO:0000256" key="2">
    <source>
        <dbReference type="ARBA" id="ARBA00004429"/>
    </source>
</evidence>
<keyword evidence="12" id="KW-1185">Reference proteome</keyword>
<dbReference type="InterPro" id="IPR017181">
    <property type="entry name" value="Sig_transdc_His_kin_CHASE2"/>
</dbReference>
<dbReference type="GO" id="GO:0005886">
    <property type="term" value="C:plasma membrane"/>
    <property type="evidence" value="ECO:0007669"/>
    <property type="project" value="UniProtKB-SubCell"/>
</dbReference>
<dbReference type="Gene3D" id="1.10.287.130">
    <property type="match status" value="1"/>
</dbReference>
<evidence type="ECO:0000259" key="9">
    <source>
        <dbReference type="PROSITE" id="PS50109"/>
    </source>
</evidence>
<dbReference type="EMBL" id="NEVQ01000001">
    <property type="protein sequence ID" value="OZI67548.1"/>
    <property type="molecule type" value="Genomic_DNA"/>
</dbReference>
<gene>
    <name evidence="11" type="ORF">CAL20_00420</name>
</gene>
<dbReference type="PANTHER" id="PTHR42878">
    <property type="entry name" value="TWO-COMPONENT HISTIDINE KINASE"/>
    <property type="match status" value="1"/>
</dbReference>
<dbReference type="InterPro" id="IPR004358">
    <property type="entry name" value="Sig_transdc_His_kin-like_C"/>
</dbReference>
<evidence type="ECO:0000313" key="12">
    <source>
        <dbReference type="Proteomes" id="UP000216885"/>
    </source>
</evidence>
<accession>A0A261V070</accession>
<dbReference type="GO" id="GO:0030295">
    <property type="term" value="F:protein kinase activator activity"/>
    <property type="evidence" value="ECO:0007669"/>
    <property type="project" value="TreeGrafter"/>
</dbReference>
<dbReference type="Gene3D" id="3.30.565.10">
    <property type="entry name" value="Histidine kinase-like ATPase, C-terminal domain"/>
    <property type="match status" value="1"/>
</dbReference>
<feature type="domain" description="PAC" evidence="10">
    <location>
        <begin position="504"/>
        <end position="561"/>
    </location>
</feature>
<evidence type="ECO:0000256" key="5">
    <source>
        <dbReference type="ARBA" id="ARBA00022679"/>
    </source>
</evidence>
<evidence type="ECO:0000256" key="4">
    <source>
        <dbReference type="ARBA" id="ARBA00022553"/>
    </source>
</evidence>
<dbReference type="InterPro" id="IPR003661">
    <property type="entry name" value="HisK_dim/P_dom"/>
</dbReference>
<dbReference type="EC" id="2.7.13.3" evidence="3"/>
<dbReference type="InterPro" id="IPR036890">
    <property type="entry name" value="HATPase_C_sf"/>
</dbReference>
<dbReference type="InterPro" id="IPR005467">
    <property type="entry name" value="His_kinase_dom"/>
</dbReference>
<feature type="transmembrane region" description="Helical" evidence="8">
    <location>
        <begin position="319"/>
        <end position="338"/>
    </location>
</feature>
<keyword evidence="8" id="KW-0472">Membrane</keyword>
<dbReference type="PANTHER" id="PTHR42878:SF13">
    <property type="entry name" value="HISTIDINE KINASE"/>
    <property type="match status" value="1"/>
</dbReference>
<dbReference type="FunFam" id="3.30.565.10:FF:000006">
    <property type="entry name" value="Sensor histidine kinase WalK"/>
    <property type="match status" value="1"/>
</dbReference>
<comment type="subcellular location">
    <subcellularLocation>
        <location evidence="2">Cell inner membrane</location>
        <topology evidence="2">Multi-pass membrane protein</topology>
    </subcellularLocation>
</comment>
<dbReference type="PROSITE" id="PS50113">
    <property type="entry name" value="PAC"/>
    <property type="match status" value="1"/>
</dbReference>
<feature type="transmembrane region" description="Helical" evidence="8">
    <location>
        <begin position="14"/>
        <end position="33"/>
    </location>
</feature>
<dbReference type="PROSITE" id="PS50109">
    <property type="entry name" value="HIS_KIN"/>
    <property type="match status" value="1"/>
</dbReference>
<evidence type="ECO:0000256" key="1">
    <source>
        <dbReference type="ARBA" id="ARBA00000085"/>
    </source>
</evidence>
<evidence type="ECO:0000256" key="3">
    <source>
        <dbReference type="ARBA" id="ARBA00012438"/>
    </source>
</evidence>
<dbReference type="CDD" id="cd00082">
    <property type="entry name" value="HisKA"/>
    <property type="match status" value="1"/>
</dbReference>
<keyword evidence="8" id="KW-0812">Transmembrane</keyword>
<feature type="domain" description="Histidine kinase" evidence="9">
    <location>
        <begin position="565"/>
        <end position="808"/>
    </location>
</feature>
<keyword evidence="4" id="KW-0597">Phosphoprotein</keyword>
<proteinExistence type="predicted"/>
<dbReference type="InterPro" id="IPR036097">
    <property type="entry name" value="HisK_dim/P_sf"/>
</dbReference>